<comment type="caution">
    <text evidence="1">The sequence shown here is derived from an EMBL/GenBank/DDBJ whole genome shotgun (WGS) entry which is preliminary data.</text>
</comment>
<dbReference type="Proteomes" id="UP001159363">
    <property type="component" value="Chromosome 1"/>
</dbReference>
<proteinExistence type="predicted"/>
<evidence type="ECO:0000313" key="1">
    <source>
        <dbReference type="EMBL" id="KAJ8897770.1"/>
    </source>
</evidence>
<dbReference type="EMBL" id="JARBHB010000001">
    <property type="protein sequence ID" value="KAJ8897770.1"/>
    <property type="molecule type" value="Genomic_DNA"/>
</dbReference>
<reference evidence="1 2" key="1">
    <citation type="submission" date="2023-02" db="EMBL/GenBank/DDBJ databases">
        <title>LHISI_Scaffold_Assembly.</title>
        <authorList>
            <person name="Stuart O.P."/>
            <person name="Cleave R."/>
            <person name="Magrath M.J.L."/>
            <person name="Mikheyev A.S."/>
        </authorList>
    </citation>
    <scope>NUCLEOTIDE SEQUENCE [LARGE SCALE GENOMIC DNA]</scope>
    <source>
        <strain evidence="1">Daus_M_001</strain>
        <tissue evidence="1">Leg muscle</tissue>
    </source>
</reference>
<keyword evidence="2" id="KW-1185">Reference proteome</keyword>
<organism evidence="1 2">
    <name type="scientific">Dryococelus australis</name>
    <dbReference type="NCBI Taxonomy" id="614101"/>
    <lineage>
        <taxon>Eukaryota</taxon>
        <taxon>Metazoa</taxon>
        <taxon>Ecdysozoa</taxon>
        <taxon>Arthropoda</taxon>
        <taxon>Hexapoda</taxon>
        <taxon>Insecta</taxon>
        <taxon>Pterygota</taxon>
        <taxon>Neoptera</taxon>
        <taxon>Polyneoptera</taxon>
        <taxon>Phasmatodea</taxon>
        <taxon>Verophasmatodea</taxon>
        <taxon>Anareolatae</taxon>
        <taxon>Phasmatidae</taxon>
        <taxon>Eurycanthinae</taxon>
        <taxon>Dryococelus</taxon>
    </lineage>
</organism>
<evidence type="ECO:0000313" key="2">
    <source>
        <dbReference type="Proteomes" id="UP001159363"/>
    </source>
</evidence>
<accession>A0ABQ9IM42</accession>
<name>A0ABQ9IM42_9NEOP</name>
<protein>
    <submittedName>
        <fullName evidence="1">Uncharacterized protein</fullName>
    </submittedName>
</protein>
<sequence length="389" mass="43253">MIGQEVPRDVIQDGCLAPAAPAPELSFYKYLRNLSFSLTLPDENMEFLSNIPPRTNRPIKAGSLVVFAHGNRAGRCRWSASYLGDLLFPPAHAFQRCSISSSFLPHRLSPKLSTLNTPPNFIGKSHNQRTVTNRIATCIALHEKNKPFGISFRARCALHTNLCKKFSCKVGISPTNKGDRGGIVVRQLAFHIYEPGAITGRVIPGYSLRGNRAGRCHWSTGFLGDLPFYSPLHYGTAPYSPRFTVIGSQDLDCSGILLNLSLLPYRNKQETCPDSRHKQEGVACHRGEGEWEVWKVLRVKGTSSLLGVNLPSDTTAGVWIEQRMGKKQDLSEHYRCQTVGARRMGHSISDAVQALRFPRATVSRLYRSGQPVVAYNVWMTGVAVRYLGW</sequence>
<gene>
    <name evidence="1" type="ORF">PR048_003120</name>
</gene>